<feature type="region of interest" description="Disordered" evidence="1">
    <location>
        <begin position="284"/>
        <end position="311"/>
    </location>
</feature>
<evidence type="ECO:0000256" key="2">
    <source>
        <dbReference type="SAM" id="SignalP"/>
    </source>
</evidence>
<sequence>MKIVKVLGSTLLASMFIVTTVHSAQATTAEQSEATSGQQTILFDNSHGQTAGAADWVIDGGFSDYADSMKSQGYQVKELDGQANINEDSLSGAKTLVIPEANIPFKATEQQALVNYVKNGGNVIFISDHYNADRNLNRIDSSEAMNGYRRGAYNDMTKDMSSGEKNSKAMQGVQSSDWLSQNFGVKFRYNALGDLNTQNIESSENSFGITKGVNSVSMHSGSTLAITDPEKAKGIVYAPENLSSSQKWSHAVDQGIYNGGGKKEGPYVAVSKLGKGKAAFVGDSSMVEDSSPKYKREDNGSSKKTYDGFKEQDNGQLLKNITEWFGKSDDATSIKDSGVKLDEKTPLLDFEQPENSTEPQKEPWSQPEEGYKWYDRSTFKPGSYGSEQQSGGDNTSDNGGSGDSDNGGTNDAPSTSGDASFVLPQDVQPNEPFKVTVKLSGFEKNTTVNDLSVGIYKDGGQQIGSFSNDGSTFGNPGYSAKQSVKTDDNGTATLTLTAKVSDDLSGANIRLKQGSKAIATQSLD</sequence>
<evidence type="ECO:0000256" key="1">
    <source>
        <dbReference type="SAM" id="MobiDB-lite"/>
    </source>
</evidence>
<dbReference type="EMBL" id="CP128355">
    <property type="protein sequence ID" value="XAF71244.1"/>
    <property type="molecule type" value="Genomic_DNA"/>
</dbReference>
<dbReference type="InterPro" id="IPR029062">
    <property type="entry name" value="Class_I_gatase-like"/>
</dbReference>
<name>A0ABZ3EEK2_9STAP</name>
<dbReference type="Proteomes" id="UP001436297">
    <property type="component" value="Chromosome"/>
</dbReference>
<reference evidence="3 4" key="1">
    <citation type="journal article" date="2024" name="Pathogens">
        <title>Staphylococcus hsinchuensis sp. nov., Isolated from Soymilk.</title>
        <authorList>
            <person name="Wang Y.T."/>
            <person name="Lin Y.C."/>
            <person name="Hsieh Y.H."/>
            <person name="Lin Y.T."/>
            <person name="Hamada M."/>
            <person name="Chen C.C."/>
            <person name="Liou J.S."/>
            <person name="Lee A.Y."/>
            <person name="Zhang W.L."/>
            <person name="Chen Y.T."/>
            <person name="Huang C.H."/>
        </authorList>
    </citation>
    <scope>NUCLEOTIDE SEQUENCE [LARGE SCALE GENOMIC DNA]</scope>
    <source>
        <strain evidence="3 4">H164</strain>
    </source>
</reference>
<keyword evidence="4" id="KW-1185">Reference proteome</keyword>
<feature type="compositionally biased region" description="Basic and acidic residues" evidence="1">
    <location>
        <begin position="332"/>
        <end position="346"/>
    </location>
</feature>
<gene>
    <name evidence="3" type="ORF">QQM35_03785</name>
</gene>
<protein>
    <submittedName>
        <fullName evidence="3">GldG family protein</fullName>
    </submittedName>
</protein>
<feature type="chain" id="PRO_5045467812" evidence="2">
    <location>
        <begin position="24"/>
        <end position="524"/>
    </location>
</feature>
<dbReference type="PANTHER" id="PTHR12969:SF7">
    <property type="entry name" value="INTRAFLAGELLAR TRANSPORT PROTEIN 52 HOMOLOG"/>
    <property type="match status" value="1"/>
</dbReference>
<feature type="compositionally biased region" description="Low complexity" evidence="1">
    <location>
        <begin position="390"/>
        <end position="411"/>
    </location>
</feature>
<dbReference type="RefSeq" id="WP_251521179.1">
    <property type="nucleotide sequence ID" value="NZ_CP128355.1"/>
</dbReference>
<dbReference type="SUPFAM" id="SSF52317">
    <property type="entry name" value="Class I glutamine amidotransferase-like"/>
    <property type="match status" value="1"/>
</dbReference>
<evidence type="ECO:0000313" key="3">
    <source>
        <dbReference type="EMBL" id="XAF71244.1"/>
    </source>
</evidence>
<dbReference type="PANTHER" id="PTHR12969">
    <property type="entry name" value="NGD5/OSM-6/IFT52"/>
    <property type="match status" value="1"/>
</dbReference>
<feature type="signal peptide" evidence="2">
    <location>
        <begin position="1"/>
        <end position="23"/>
    </location>
</feature>
<dbReference type="InterPro" id="IPR039975">
    <property type="entry name" value="IFT52"/>
</dbReference>
<keyword evidence="2" id="KW-0732">Signal</keyword>
<feature type="compositionally biased region" description="Basic and acidic residues" evidence="1">
    <location>
        <begin position="369"/>
        <end position="378"/>
    </location>
</feature>
<organism evidence="3 4">
    <name type="scientific">Staphylococcus hsinchuensis</name>
    <dbReference type="NCBI Taxonomy" id="3051183"/>
    <lineage>
        <taxon>Bacteria</taxon>
        <taxon>Bacillati</taxon>
        <taxon>Bacillota</taxon>
        <taxon>Bacilli</taxon>
        <taxon>Bacillales</taxon>
        <taxon>Staphylococcaceae</taxon>
        <taxon>Staphylococcus</taxon>
    </lineage>
</organism>
<accession>A0ABZ3EEK2</accession>
<feature type="compositionally biased region" description="Basic and acidic residues" evidence="1">
    <location>
        <begin position="290"/>
        <end position="311"/>
    </location>
</feature>
<feature type="region of interest" description="Disordered" evidence="1">
    <location>
        <begin position="332"/>
        <end position="428"/>
    </location>
</feature>
<evidence type="ECO:0000313" key="4">
    <source>
        <dbReference type="Proteomes" id="UP001436297"/>
    </source>
</evidence>
<proteinExistence type="predicted"/>